<dbReference type="PANTHER" id="PTHR30592">
    <property type="entry name" value="FORMATE DEHYDROGENASE"/>
    <property type="match status" value="1"/>
</dbReference>
<keyword evidence="1" id="KW-0963">Cytoplasm</keyword>
<keyword evidence="2" id="KW-0501">Molybdenum cofactor biosynthesis</keyword>
<dbReference type="Proteomes" id="UP000295391">
    <property type="component" value="Unassembled WGS sequence"/>
</dbReference>
<dbReference type="PIRSF" id="PIRSF015626">
    <property type="entry name" value="FdhD"/>
    <property type="match status" value="1"/>
</dbReference>
<dbReference type="GO" id="GO:0006777">
    <property type="term" value="P:Mo-molybdopterin cofactor biosynthetic process"/>
    <property type="evidence" value="ECO:0007669"/>
    <property type="project" value="UniProtKB-KW"/>
</dbReference>
<organism evidence="3 4">
    <name type="scientific">Maritalea mobilis</name>
    <dbReference type="NCBI Taxonomy" id="483324"/>
    <lineage>
        <taxon>Bacteria</taxon>
        <taxon>Pseudomonadati</taxon>
        <taxon>Pseudomonadota</taxon>
        <taxon>Alphaproteobacteria</taxon>
        <taxon>Hyphomicrobiales</taxon>
        <taxon>Devosiaceae</taxon>
        <taxon>Maritalea</taxon>
    </lineage>
</organism>
<dbReference type="PANTHER" id="PTHR30592:SF1">
    <property type="entry name" value="SULFUR CARRIER PROTEIN FDHD"/>
    <property type="match status" value="1"/>
</dbReference>
<dbReference type="AlphaFoldDB" id="A0A4R6VVM7"/>
<protein>
    <submittedName>
        <fullName evidence="3">FdhD protein</fullName>
    </submittedName>
</protein>
<dbReference type="Gene3D" id="3.10.20.10">
    <property type="match status" value="1"/>
</dbReference>
<gene>
    <name evidence="3" type="ORF">ATL17_0832</name>
</gene>
<dbReference type="Pfam" id="PF02634">
    <property type="entry name" value="FdhD-NarQ"/>
    <property type="match status" value="1"/>
</dbReference>
<reference evidence="3 4" key="1">
    <citation type="submission" date="2019-03" db="EMBL/GenBank/DDBJ databases">
        <title>Genomic Encyclopedia of Type Strains, Phase III (KMG-III): the genomes of soil and plant-associated and newly described type strains.</title>
        <authorList>
            <person name="Whitman W."/>
        </authorList>
    </citation>
    <scope>NUCLEOTIDE SEQUENCE [LARGE SCALE GENOMIC DNA]</scope>
    <source>
        <strain evidence="3 4">CGMCC 1.7002</strain>
    </source>
</reference>
<dbReference type="InterPro" id="IPR003786">
    <property type="entry name" value="FdhD"/>
</dbReference>
<name>A0A4R6VVM7_9HYPH</name>
<evidence type="ECO:0000313" key="3">
    <source>
        <dbReference type="EMBL" id="TDQ66827.1"/>
    </source>
</evidence>
<dbReference type="EMBL" id="SNYR01000001">
    <property type="protein sequence ID" value="TDQ66827.1"/>
    <property type="molecule type" value="Genomic_DNA"/>
</dbReference>
<comment type="caution">
    <text evidence="3">The sequence shown here is derived from an EMBL/GenBank/DDBJ whole genome shotgun (WGS) entry which is preliminary data.</text>
</comment>
<dbReference type="SUPFAM" id="SSF53927">
    <property type="entry name" value="Cytidine deaminase-like"/>
    <property type="match status" value="1"/>
</dbReference>
<evidence type="ECO:0000256" key="1">
    <source>
        <dbReference type="ARBA" id="ARBA00022490"/>
    </source>
</evidence>
<dbReference type="NCBIfam" id="TIGR00129">
    <property type="entry name" value="fdhD_narQ"/>
    <property type="match status" value="1"/>
</dbReference>
<sequence>MADKEQEVARAVDIDIDGTRDQWQLANECPLALVYRQRNYAVMLASPQDLTDFAYGFSVSERVVSDASEIKSVRAEPNVLGIDLHMEIDQARLERLDLTQRRRHLVGASGCGLCGLDNADQFLAKLPKVGAVTPAKEVMEKAMAAFSSHQELNQQTHSVHGAAWVSLECDIVAVREDVGRHNAVDKLLGARARAALVGEAFPDGFLMVSSRCSFEIVEKAARHGVGALLSISAPTALALDKAEEAGLQLYARAPNGIARF</sequence>
<dbReference type="Gene3D" id="3.40.140.10">
    <property type="entry name" value="Cytidine Deaminase, domain 2"/>
    <property type="match status" value="1"/>
</dbReference>
<accession>A0A4R6VVM7</accession>
<proteinExistence type="predicted"/>
<dbReference type="GO" id="GO:0016783">
    <property type="term" value="F:sulfurtransferase activity"/>
    <property type="evidence" value="ECO:0007669"/>
    <property type="project" value="InterPro"/>
</dbReference>
<dbReference type="InterPro" id="IPR016193">
    <property type="entry name" value="Cytidine_deaminase-like"/>
</dbReference>
<keyword evidence="4" id="KW-1185">Reference proteome</keyword>
<dbReference type="RefSeq" id="WP_166638886.1">
    <property type="nucleotide sequence ID" value="NZ_SNYR01000001.1"/>
</dbReference>
<evidence type="ECO:0000313" key="4">
    <source>
        <dbReference type="Proteomes" id="UP000295391"/>
    </source>
</evidence>
<evidence type="ECO:0000256" key="2">
    <source>
        <dbReference type="ARBA" id="ARBA00023150"/>
    </source>
</evidence>